<dbReference type="Proteomes" id="UP001303046">
    <property type="component" value="Unassembled WGS sequence"/>
</dbReference>
<keyword evidence="1" id="KW-0732">Signal</keyword>
<comment type="caution">
    <text evidence="2">The sequence shown here is derived from an EMBL/GenBank/DDBJ whole genome shotgun (WGS) entry which is preliminary data.</text>
</comment>
<dbReference type="EMBL" id="JAVFWL010000005">
    <property type="protein sequence ID" value="KAK6758040.1"/>
    <property type="molecule type" value="Genomic_DNA"/>
</dbReference>
<evidence type="ECO:0000313" key="2">
    <source>
        <dbReference type="EMBL" id="KAK6758040.1"/>
    </source>
</evidence>
<name>A0ABR1E6Y1_NECAM</name>
<feature type="signal peptide" evidence="1">
    <location>
        <begin position="1"/>
        <end position="18"/>
    </location>
</feature>
<accession>A0ABR1E6Y1</accession>
<reference evidence="2 3" key="1">
    <citation type="submission" date="2023-08" db="EMBL/GenBank/DDBJ databases">
        <title>A Necator americanus chromosomal reference genome.</title>
        <authorList>
            <person name="Ilik V."/>
            <person name="Petrzelkova K.J."/>
            <person name="Pardy F."/>
            <person name="Fuh T."/>
            <person name="Niatou-Singa F.S."/>
            <person name="Gouil Q."/>
            <person name="Baker L."/>
            <person name="Ritchie M.E."/>
            <person name="Jex A.R."/>
            <person name="Gazzola D."/>
            <person name="Li H."/>
            <person name="Toshio Fujiwara R."/>
            <person name="Zhan B."/>
            <person name="Aroian R.V."/>
            <person name="Pafco B."/>
            <person name="Schwarz E.M."/>
        </authorList>
    </citation>
    <scope>NUCLEOTIDE SEQUENCE [LARGE SCALE GENOMIC DNA]</scope>
    <source>
        <strain evidence="2 3">Aroian</strain>
        <tissue evidence="2">Whole animal</tissue>
    </source>
</reference>
<gene>
    <name evidence="2" type="primary">Necator_chrV.g20491</name>
    <name evidence="2" type="ORF">RB195_015698</name>
</gene>
<evidence type="ECO:0000313" key="3">
    <source>
        <dbReference type="Proteomes" id="UP001303046"/>
    </source>
</evidence>
<organism evidence="2 3">
    <name type="scientific">Necator americanus</name>
    <name type="common">Human hookworm</name>
    <dbReference type="NCBI Taxonomy" id="51031"/>
    <lineage>
        <taxon>Eukaryota</taxon>
        <taxon>Metazoa</taxon>
        <taxon>Ecdysozoa</taxon>
        <taxon>Nematoda</taxon>
        <taxon>Chromadorea</taxon>
        <taxon>Rhabditida</taxon>
        <taxon>Rhabditina</taxon>
        <taxon>Rhabditomorpha</taxon>
        <taxon>Strongyloidea</taxon>
        <taxon>Ancylostomatidae</taxon>
        <taxon>Bunostominae</taxon>
        <taxon>Necator</taxon>
    </lineage>
</organism>
<proteinExistence type="predicted"/>
<protein>
    <submittedName>
        <fullName evidence="2">Uncharacterized protein</fullName>
    </submittedName>
</protein>
<keyword evidence="3" id="KW-1185">Reference proteome</keyword>
<sequence>MRCLILLALHILTGSAASECLYNGKNDYVGFVKDAPQQLVEVLEKHLGNKLPKNNVFEQYTTVEDSRDFVYLSGENGLRIVKFEKVGPILGSGENMDYKTATTKIQSCKSLSSKGA</sequence>
<feature type="chain" id="PRO_5046733659" evidence="1">
    <location>
        <begin position="19"/>
        <end position="116"/>
    </location>
</feature>
<evidence type="ECO:0000256" key="1">
    <source>
        <dbReference type="SAM" id="SignalP"/>
    </source>
</evidence>